<evidence type="ECO:0000313" key="18">
    <source>
        <dbReference type="Proteomes" id="UP000541811"/>
    </source>
</evidence>
<reference evidence="17 18" key="1">
    <citation type="submission" date="2019-09" db="EMBL/GenBank/DDBJ databases">
        <title>Bird 10,000 Genomes (B10K) Project - Family phase.</title>
        <authorList>
            <person name="Zhang G."/>
        </authorList>
    </citation>
    <scope>NUCLEOTIDE SEQUENCE [LARGE SCALE GENOMIC DNA]</scope>
    <source>
        <strain evidence="17">B10K-DU-005-73</strain>
        <tissue evidence="17">Liver</tissue>
    </source>
</reference>
<dbReference type="PROSITE" id="PS50004">
    <property type="entry name" value="C2"/>
    <property type="match status" value="1"/>
</dbReference>
<keyword evidence="8 13" id="KW-0106">Calcium</keyword>
<evidence type="ECO:0000256" key="11">
    <source>
        <dbReference type="ARBA" id="ARBA00023136"/>
    </source>
</evidence>
<keyword evidence="6 13" id="KW-0479">Metal-binding</keyword>
<dbReference type="GO" id="GO:0005544">
    <property type="term" value="F:calcium-dependent phospholipid binding"/>
    <property type="evidence" value="ECO:0007669"/>
    <property type="project" value="TreeGrafter"/>
</dbReference>
<evidence type="ECO:0000256" key="1">
    <source>
        <dbReference type="ARBA" id="ARBA00001913"/>
    </source>
</evidence>
<evidence type="ECO:0000256" key="14">
    <source>
        <dbReference type="SAM" id="MobiDB-lite"/>
    </source>
</evidence>
<dbReference type="InterPro" id="IPR035892">
    <property type="entry name" value="C2_domain_sf"/>
</dbReference>
<dbReference type="InterPro" id="IPR040723">
    <property type="entry name" value="cPLA2_C2"/>
</dbReference>
<dbReference type="GO" id="GO:0046475">
    <property type="term" value="P:glycerophospholipid catabolic process"/>
    <property type="evidence" value="ECO:0007669"/>
    <property type="project" value="TreeGrafter"/>
</dbReference>
<comment type="domain">
    <text evidence="13">The N-terminal C2 domain associates with lipid membranes upon calcium binding.</text>
</comment>
<dbReference type="EC" id="3.1.1.4" evidence="4 13"/>
<evidence type="ECO:0000256" key="5">
    <source>
        <dbReference type="ARBA" id="ARBA00022490"/>
    </source>
</evidence>
<gene>
    <name evidence="17" type="primary">Pla2g4e_3</name>
    <name evidence="17" type="ORF">AREINT_R11533</name>
</gene>
<dbReference type="Gene3D" id="3.40.1090.10">
    <property type="entry name" value="Cytosolic phospholipase A2 catalytic domain"/>
    <property type="match status" value="1"/>
</dbReference>
<evidence type="ECO:0000313" key="17">
    <source>
        <dbReference type="EMBL" id="NXK25592.1"/>
    </source>
</evidence>
<keyword evidence="9 12" id="KW-0442">Lipid degradation</keyword>
<dbReference type="PANTHER" id="PTHR10728">
    <property type="entry name" value="CYTOSOLIC PHOSPHOLIPASE A2"/>
    <property type="match status" value="1"/>
</dbReference>
<feature type="compositionally biased region" description="Basic and acidic residues" evidence="14">
    <location>
        <begin position="535"/>
        <end position="546"/>
    </location>
</feature>
<dbReference type="CDD" id="cd04036">
    <property type="entry name" value="C2_cPLA2"/>
    <property type="match status" value="1"/>
</dbReference>
<organism evidence="17 18">
    <name type="scientific">Arenaria interpres</name>
    <name type="common">Ruddy turnstone</name>
    <name type="synonym">Tringa interpres</name>
    <dbReference type="NCBI Taxonomy" id="54971"/>
    <lineage>
        <taxon>Eukaryota</taxon>
        <taxon>Metazoa</taxon>
        <taxon>Chordata</taxon>
        <taxon>Craniata</taxon>
        <taxon>Vertebrata</taxon>
        <taxon>Euteleostomi</taxon>
        <taxon>Archelosauria</taxon>
        <taxon>Archosauria</taxon>
        <taxon>Dinosauria</taxon>
        <taxon>Saurischia</taxon>
        <taxon>Theropoda</taxon>
        <taxon>Coelurosauria</taxon>
        <taxon>Aves</taxon>
        <taxon>Neognathae</taxon>
        <taxon>Neoaves</taxon>
        <taxon>Charadriiformes</taxon>
        <taxon>Scolopacidae</taxon>
        <taxon>Arenaria</taxon>
    </lineage>
</organism>
<evidence type="ECO:0000259" key="15">
    <source>
        <dbReference type="PROSITE" id="PS50004"/>
    </source>
</evidence>
<feature type="non-terminal residue" evidence="17">
    <location>
        <position position="1"/>
    </location>
</feature>
<dbReference type="GO" id="GO:0005509">
    <property type="term" value="F:calcium ion binding"/>
    <property type="evidence" value="ECO:0007669"/>
    <property type="project" value="InterPro"/>
</dbReference>
<accession>A0A7L0I145</accession>
<dbReference type="AlphaFoldDB" id="A0A7L0I145"/>
<comment type="subcellular location">
    <subcellularLocation>
        <location evidence="3">Cytoplasm</location>
        <location evidence="3">Cytosol</location>
    </subcellularLocation>
    <subcellularLocation>
        <location evidence="2">Membrane</location>
        <topology evidence="2">Peripheral membrane protein</topology>
    </subcellularLocation>
</comment>
<protein>
    <recommendedName>
        <fullName evidence="4 13">Phospholipase A2</fullName>
        <ecNumber evidence="4 13">3.1.1.4</ecNumber>
    </recommendedName>
</protein>
<dbReference type="FunFam" id="3.40.1090.10:FF:000002">
    <property type="entry name" value="Phospholipase A2"/>
    <property type="match status" value="1"/>
</dbReference>
<dbReference type="GO" id="GO:0005829">
    <property type="term" value="C:cytosol"/>
    <property type="evidence" value="ECO:0007669"/>
    <property type="project" value="UniProtKB-SubCell"/>
</dbReference>
<feature type="region of interest" description="Disordered" evidence="14">
    <location>
        <begin position="535"/>
        <end position="554"/>
    </location>
</feature>
<dbReference type="InterPro" id="IPR016035">
    <property type="entry name" value="Acyl_Trfase/lysoPLipase"/>
</dbReference>
<dbReference type="Gene3D" id="2.60.40.150">
    <property type="entry name" value="C2 domain"/>
    <property type="match status" value="1"/>
</dbReference>
<dbReference type="Pfam" id="PF01735">
    <property type="entry name" value="PLA2_B"/>
    <property type="match status" value="1"/>
</dbReference>
<comment type="cofactor">
    <cofactor evidence="1">
        <name>Ca(2+)</name>
        <dbReference type="ChEBI" id="CHEBI:29108"/>
    </cofactor>
</comment>
<dbReference type="Proteomes" id="UP000541811">
    <property type="component" value="Unassembled WGS sequence"/>
</dbReference>
<dbReference type="Pfam" id="PF00168">
    <property type="entry name" value="C2"/>
    <property type="match status" value="1"/>
</dbReference>
<keyword evidence="10 12" id="KW-0443">Lipid metabolism</keyword>
<dbReference type="SUPFAM" id="SSF52151">
    <property type="entry name" value="FabD/lysophospholipase-like"/>
    <property type="match status" value="1"/>
</dbReference>
<dbReference type="EMBL" id="VXAK01020115">
    <property type="protein sequence ID" value="NXK25592.1"/>
    <property type="molecule type" value="Genomic_DNA"/>
</dbReference>
<dbReference type="SUPFAM" id="SSF49562">
    <property type="entry name" value="C2 domain (Calcium/lipid-binding domain, CaLB)"/>
    <property type="match status" value="1"/>
</dbReference>
<sequence>LTVKIISMRNLHKADLLSQTDCYVKLWLPTASCREARTRTVRNSRNPVWNEAFHFMIQREVKNILELTVCDEDTFTPDDQLLTVRFDVAKIQPGEKVHLIFELNPENQEELEVEFLLENIPGVSENIITNGVLVSREVSCLEVHVNEAKMQSPYTRRDFTFTMKGSYEGAQDISIGSHCRRGSSETAVFHYVKHSQPRLYITPPKERFFCRVCFACGQCPLAVPLHSLDLGKKVTVMRVMCLVLFLCSSCKNLDLRLGFDLCAEEQDFICKRKKVVAAALKDLLHLDEDLQEDEVPVVAVMTTAGGVRSMTAMFGSLLGLQESGVLDCVSYISGLSATTWTMAKLYEDTNWSQKDLREPIGDIRKHVIKSKLHCFSLDRMKYYEKELCERKQEGHKLSFTDLWGLFIECMLRDQESTHKLSDQQLAVNQGQNPLPIYLSLNVKNDFSTLDFKEWVEFTPYEVGFLKYGAFVRSEDFGSEFFMGHLMKKIPESRICFLEGTWSNIFSQNFMDAVYLSGHSEDFWHRWTRGTERNIEEHPALPRKPHEQPTSLSIPKGYLSSTLREMMTGRPVVSTYHNFLKGLQLHNKYLENESFCMWKDTVLDSSPNQLNEMSDYLKLVDTAFFINTSCPPILRPERKVDVILHLNYSGGSQTLPLDLFSEYCLEHGIPFPSTDLSQEDREHLKECYVFKDSLEAPIVAYFPLVCDTFQKYKAPNVERSLTEMEQGRVDVSNCVAPYGTGLLTYTEENFNKLLNLCSYNILNNKHLILQALRTAVERKK</sequence>
<evidence type="ECO:0000256" key="13">
    <source>
        <dbReference type="RuleBase" id="RU362102"/>
    </source>
</evidence>
<evidence type="ECO:0000259" key="16">
    <source>
        <dbReference type="PROSITE" id="PS51210"/>
    </source>
</evidence>
<proteinExistence type="predicted"/>
<dbReference type="PANTHER" id="PTHR10728:SF67">
    <property type="entry name" value="PHOSPHOLIPASE A2"/>
    <property type="match status" value="1"/>
</dbReference>
<name>A0A7L0I145_AREIN</name>
<evidence type="ECO:0000256" key="8">
    <source>
        <dbReference type="ARBA" id="ARBA00022837"/>
    </source>
</evidence>
<evidence type="ECO:0000256" key="12">
    <source>
        <dbReference type="PROSITE-ProRule" id="PRU00555"/>
    </source>
</evidence>
<dbReference type="InterPro" id="IPR000008">
    <property type="entry name" value="C2_dom"/>
</dbReference>
<dbReference type="Pfam" id="PF18695">
    <property type="entry name" value="cPLA2_C2"/>
    <property type="match status" value="1"/>
</dbReference>
<feature type="domain" description="C2" evidence="15">
    <location>
        <begin position="1"/>
        <end position="101"/>
    </location>
</feature>
<dbReference type="CDD" id="cd07201">
    <property type="entry name" value="cPLA2_Grp-IVB-IVD-IVE-IVF"/>
    <property type="match status" value="1"/>
</dbReference>
<dbReference type="PROSITE" id="PS51210">
    <property type="entry name" value="PLA2C"/>
    <property type="match status" value="1"/>
</dbReference>
<evidence type="ECO:0000256" key="7">
    <source>
        <dbReference type="ARBA" id="ARBA00022801"/>
    </source>
</evidence>
<dbReference type="GO" id="GO:0016020">
    <property type="term" value="C:membrane"/>
    <property type="evidence" value="ECO:0007669"/>
    <property type="project" value="UniProtKB-SubCell"/>
</dbReference>
<evidence type="ECO:0000256" key="3">
    <source>
        <dbReference type="ARBA" id="ARBA00004514"/>
    </source>
</evidence>
<dbReference type="SMART" id="SM00022">
    <property type="entry name" value="PLAc"/>
    <property type="match status" value="1"/>
</dbReference>
<feature type="non-terminal residue" evidence="17">
    <location>
        <position position="779"/>
    </location>
</feature>
<keyword evidence="7 12" id="KW-0378">Hydrolase</keyword>
<dbReference type="SMART" id="SM00239">
    <property type="entry name" value="C2"/>
    <property type="match status" value="1"/>
</dbReference>
<feature type="domain" description="PLA2c" evidence="16">
    <location>
        <begin position="249"/>
        <end position="779"/>
    </location>
</feature>
<keyword evidence="11" id="KW-0472">Membrane</keyword>
<evidence type="ECO:0000256" key="2">
    <source>
        <dbReference type="ARBA" id="ARBA00004170"/>
    </source>
</evidence>
<comment type="caution">
    <text evidence="17">The sequence shown here is derived from an EMBL/GenBank/DDBJ whole genome shotgun (WGS) entry which is preliminary data.</text>
</comment>
<evidence type="ECO:0000256" key="6">
    <source>
        <dbReference type="ARBA" id="ARBA00022723"/>
    </source>
</evidence>
<comment type="catalytic activity">
    <reaction evidence="13">
        <text>a 1,2-diacyl-sn-glycero-3-phosphocholine + H2O = a 1-acyl-sn-glycero-3-phosphocholine + a fatty acid + H(+)</text>
        <dbReference type="Rhea" id="RHEA:15801"/>
        <dbReference type="ChEBI" id="CHEBI:15377"/>
        <dbReference type="ChEBI" id="CHEBI:15378"/>
        <dbReference type="ChEBI" id="CHEBI:28868"/>
        <dbReference type="ChEBI" id="CHEBI:57643"/>
        <dbReference type="ChEBI" id="CHEBI:58168"/>
        <dbReference type="EC" id="3.1.1.4"/>
    </reaction>
</comment>
<dbReference type="GO" id="GO:0047498">
    <property type="term" value="F:calcium-dependent phospholipase A2 activity"/>
    <property type="evidence" value="ECO:0007669"/>
    <property type="project" value="TreeGrafter"/>
</dbReference>
<evidence type="ECO:0000256" key="9">
    <source>
        <dbReference type="ARBA" id="ARBA00022963"/>
    </source>
</evidence>
<dbReference type="InterPro" id="IPR002642">
    <property type="entry name" value="LysoPLipase_cat_dom"/>
</dbReference>
<dbReference type="FunFam" id="2.60.40.150:FF:000030">
    <property type="entry name" value="Phospholipase A2"/>
    <property type="match status" value="1"/>
</dbReference>
<dbReference type="InterPro" id="IPR041847">
    <property type="entry name" value="C2_cPLA2"/>
</dbReference>
<evidence type="ECO:0000256" key="10">
    <source>
        <dbReference type="ARBA" id="ARBA00023098"/>
    </source>
</evidence>
<keyword evidence="18" id="KW-1185">Reference proteome</keyword>
<evidence type="ECO:0000256" key="4">
    <source>
        <dbReference type="ARBA" id="ARBA00013278"/>
    </source>
</evidence>
<keyword evidence="5 13" id="KW-0963">Cytoplasm</keyword>